<keyword evidence="3" id="KW-1185">Reference proteome</keyword>
<dbReference type="EMBL" id="KN823032">
    <property type="protein sequence ID" value="KIO25942.1"/>
    <property type="molecule type" value="Genomic_DNA"/>
</dbReference>
<feature type="compositionally biased region" description="Low complexity" evidence="1">
    <location>
        <begin position="66"/>
        <end position="79"/>
    </location>
</feature>
<dbReference type="Proteomes" id="UP000054248">
    <property type="component" value="Unassembled WGS sequence"/>
</dbReference>
<reference evidence="2 3" key="1">
    <citation type="submission" date="2014-04" db="EMBL/GenBank/DDBJ databases">
        <authorList>
            <consortium name="DOE Joint Genome Institute"/>
            <person name="Kuo A."/>
            <person name="Girlanda M."/>
            <person name="Perotto S."/>
            <person name="Kohler A."/>
            <person name="Nagy L.G."/>
            <person name="Floudas D."/>
            <person name="Copeland A."/>
            <person name="Barry K.W."/>
            <person name="Cichocki N."/>
            <person name="Veneault-Fourrey C."/>
            <person name="LaButti K."/>
            <person name="Lindquist E.A."/>
            <person name="Lipzen A."/>
            <person name="Lundell T."/>
            <person name="Morin E."/>
            <person name="Murat C."/>
            <person name="Sun H."/>
            <person name="Tunlid A."/>
            <person name="Henrissat B."/>
            <person name="Grigoriev I.V."/>
            <person name="Hibbett D.S."/>
            <person name="Martin F."/>
            <person name="Nordberg H.P."/>
            <person name="Cantor M.N."/>
            <person name="Hua S.X."/>
        </authorList>
    </citation>
    <scope>NUCLEOTIDE SEQUENCE [LARGE SCALE GENOMIC DNA]</scope>
    <source>
        <strain evidence="2 3">MUT 4182</strain>
    </source>
</reference>
<feature type="compositionally biased region" description="Low complexity" evidence="1">
    <location>
        <begin position="132"/>
        <end position="162"/>
    </location>
</feature>
<feature type="region of interest" description="Disordered" evidence="1">
    <location>
        <begin position="88"/>
        <end position="107"/>
    </location>
</feature>
<evidence type="ECO:0000313" key="3">
    <source>
        <dbReference type="Proteomes" id="UP000054248"/>
    </source>
</evidence>
<evidence type="ECO:0000313" key="2">
    <source>
        <dbReference type="EMBL" id="KIO25942.1"/>
    </source>
</evidence>
<feature type="compositionally biased region" description="Polar residues" evidence="1">
    <location>
        <begin position="52"/>
        <end position="61"/>
    </location>
</feature>
<name>A0A0C3LX11_9AGAM</name>
<feature type="non-terminal residue" evidence="2">
    <location>
        <position position="323"/>
    </location>
</feature>
<accession>A0A0C3LX11</accession>
<feature type="region of interest" description="Disordered" evidence="1">
    <location>
        <begin position="52"/>
        <end position="79"/>
    </location>
</feature>
<protein>
    <submittedName>
        <fullName evidence="2">Uncharacterized protein</fullName>
    </submittedName>
</protein>
<reference evidence="3" key="2">
    <citation type="submission" date="2015-01" db="EMBL/GenBank/DDBJ databases">
        <title>Evolutionary Origins and Diversification of the Mycorrhizal Mutualists.</title>
        <authorList>
            <consortium name="DOE Joint Genome Institute"/>
            <consortium name="Mycorrhizal Genomics Consortium"/>
            <person name="Kohler A."/>
            <person name="Kuo A."/>
            <person name="Nagy L.G."/>
            <person name="Floudas D."/>
            <person name="Copeland A."/>
            <person name="Barry K.W."/>
            <person name="Cichocki N."/>
            <person name="Veneault-Fourrey C."/>
            <person name="LaButti K."/>
            <person name="Lindquist E.A."/>
            <person name="Lipzen A."/>
            <person name="Lundell T."/>
            <person name="Morin E."/>
            <person name="Murat C."/>
            <person name="Riley R."/>
            <person name="Ohm R."/>
            <person name="Sun H."/>
            <person name="Tunlid A."/>
            <person name="Henrissat B."/>
            <person name="Grigoriev I.V."/>
            <person name="Hibbett D.S."/>
            <person name="Martin F."/>
        </authorList>
    </citation>
    <scope>NUCLEOTIDE SEQUENCE [LARGE SCALE GENOMIC DNA]</scope>
    <source>
        <strain evidence="3">MUT 4182</strain>
    </source>
</reference>
<sequence>MPSSPSFCRVLLSSFLFVAFGLGVMSFLFPLSDFFTPSPFVGLGFQGSGDGNTLSTPTSQALPDGSPQLTLASGSSSSFAPDPSTNSFFLPSGSSGAPPTSTLPSSFSTFGGPPAAFDAAGAFGAPPSFSGAPVNPSSSDTYVSSSYHNSSSFASRSSPLKSPTVPSPSPRHNPAPKRPSGSKSSTKSYKSPKSSTKSSKPPKSRGVLNVKQVPGTAVFLRDLPLELITMRPGLRTLLIGHKIGGFSTCRSRDEWMSLLRSHECIPDCKSLTYEVEHLVSDTSPAFESPSDDEVKAAVGDLINKHLKTDDKFPPCISRSIKDS</sequence>
<dbReference type="OrthoDB" id="10627224at2759"/>
<dbReference type="AlphaFoldDB" id="A0A0C3LX11"/>
<evidence type="ECO:0000256" key="1">
    <source>
        <dbReference type="SAM" id="MobiDB-lite"/>
    </source>
</evidence>
<proteinExistence type="predicted"/>
<feature type="compositionally biased region" description="Low complexity" evidence="1">
    <location>
        <begin position="178"/>
        <end position="206"/>
    </location>
</feature>
<feature type="compositionally biased region" description="Pro residues" evidence="1">
    <location>
        <begin position="165"/>
        <end position="177"/>
    </location>
</feature>
<gene>
    <name evidence="2" type="ORF">M407DRAFT_24695</name>
</gene>
<feature type="region of interest" description="Disordered" evidence="1">
    <location>
        <begin position="132"/>
        <end position="209"/>
    </location>
</feature>
<organism evidence="2 3">
    <name type="scientific">Tulasnella calospora MUT 4182</name>
    <dbReference type="NCBI Taxonomy" id="1051891"/>
    <lineage>
        <taxon>Eukaryota</taxon>
        <taxon>Fungi</taxon>
        <taxon>Dikarya</taxon>
        <taxon>Basidiomycota</taxon>
        <taxon>Agaricomycotina</taxon>
        <taxon>Agaricomycetes</taxon>
        <taxon>Cantharellales</taxon>
        <taxon>Tulasnellaceae</taxon>
        <taxon>Tulasnella</taxon>
    </lineage>
</organism>
<dbReference type="HOGENOM" id="CLU_862113_0_0_1"/>